<accession>A0A1G6P546</accession>
<protein>
    <submittedName>
        <fullName evidence="3">Nitrogen fixation protein NifU</fullName>
    </submittedName>
</protein>
<dbReference type="CDD" id="cd06664">
    <property type="entry name" value="IscU_like"/>
    <property type="match status" value="1"/>
</dbReference>
<evidence type="ECO:0000259" key="2">
    <source>
        <dbReference type="Pfam" id="PF01883"/>
    </source>
</evidence>
<dbReference type="InterPro" id="IPR002744">
    <property type="entry name" value="MIP18-like"/>
</dbReference>
<evidence type="ECO:0000313" key="4">
    <source>
        <dbReference type="Proteomes" id="UP000199411"/>
    </source>
</evidence>
<dbReference type="GO" id="GO:0051536">
    <property type="term" value="F:iron-sulfur cluster binding"/>
    <property type="evidence" value="ECO:0007669"/>
    <property type="project" value="InterPro"/>
</dbReference>
<gene>
    <name evidence="3" type="ORF">SAMN05660835_01315</name>
</gene>
<dbReference type="AlphaFoldDB" id="A0A1G6P546"/>
<dbReference type="PANTHER" id="PTHR10093">
    <property type="entry name" value="IRON-SULFUR CLUSTER ASSEMBLY ENZYME NIFU HOMOLOG"/>
    <property type="match status" value="1"/>
</dbReference>
<dbReference type="Pfam" id="PF01592">
    <property type="entry name" value="NifU_N"/>
    <property type="match status" value="1"/>
</dbReference>
<evidence type="ECO:0000259" key="1">
    <source>
        <dbReference type="Pfam" id="PF01592"/>
    </source>
</evidence>
<name>A0A1G6P546_9BACT</name>
<proteinExistence type="predicted"/>
<dbReference type="GO" id="GO:0005506">
    <property type="term" value="F:iron ion binding"/>
    <property type="evidence" value="ECO:0007669"/>
    <property type="project" value="InterPro"/>
</dbReference>
<dbReference type="RefSeq" id="WP_092129067.1">
    <property type="nucleotide sequence ID" value="NZ_FMYU01000008.1"/>
</dbReference>
<dbReference type="Proteomes" id="UP000199411">
    <property type="component" value="Unassembled WGS sequence"/>
</dbReference>
<dbReference type="InterPro" id="IPR002871">
    <property type="entry name" value="NIF_FeS_clus_asmbl_NifU_N"/>
</dbReference>
<dbReference type="Gene3D" id="3.90.1010.10">
    <property type="match status" value="1"/>
</dbReference>
<dbReference type="SUPFAM" id="SSF82649">
    <property type="entry name" value="SufE/NifU"/>
    <property type="match status" value="1"/>
</dbReference>
<dbReference type="Pfam" id="PF01883">
    <property type="entry name" value="FeS_assembly_P"/>
    <property type="match status" value="1"/>
</dbReference>
<dbReference type="EMBL" id="FMYU01000008">
    <property type="protein sequence ID" value="SDC74734.1"/>
    <property type="molecule type" value="Genomic_DNA"/>
</dbReference>
<organism evidence="3 4">
    <name type="scientific">Desulfurella multipotens</name>
    <dbReference type="NCBI Taxonomy" id="79269"/>
    <lineage>
        <taxon>Bacteria</taxon>
        <taxon>Pseudomonadati</taxon>
        <taxon>Campylobacterota</taxon>
        <taxon>Desulfurellia</taxon>
        <taxon>Desulfurellales</taxon>
        <taxon>Desulfurellaceae</taxon>
        <taxon>Desulfurella</taxon>
    </lineage>
</organism>
<reference evidence="4" key="1">
    <citation type="submission" date="2016-10" db="EMBL/GenBank/DDBJ databases">
        <authorList>
            <person name="Varghese N."/>
            <person name="Submissions S."/>
        </authorList>
    </citation>
    <scope>NUCLEOTIDE SEQUENCE [LARGE SCALE GENOMIC DNA]</scope>
    <source>
        <strain evidence="4">DSM 8415</strain>
    </source>
</reference>
<dbReference type="GO" id="GO:0016226">
    <property type="term" value="P:iron-sulfur cluster assembly"/>
    <property type="evidence" value="ECO:0007669"/>
    <property type="project" value="InterPro"/>
</dbReference>
<feature type="domain" description="NIF system FeS cluster assembly NifU N-terminal" evidence="1">
    <location>
        <begin position="6"/>
        <end position="127"/>
    </location>
</feature>
<dbReference type="InterPro" id="IPR034904">
    <property type="entry name" value="FSCA_dom_sf"/>
</dbReference>
<dbReference type="SUPFAM" id="SSF117916">
    <property type="entry name" value="Fe-S cluster assembly (FSCA) domain-like"/>
    <property type="match status" value="1"/>
</dbReference>
<dbReference type="OrthoDB" id="9808097at2"/>
<feature type="domain" description="MIP18 family-like" evidence="2">
    <location>
        <begin position="141"/>
        <end position="196"/>
    </location>
</feature>
<sequence>MPSIPYSKKVMDLFLNPKNLGEIENPDAQATEGSPACGDMVQLQLKVNKDTHVIEDIKFKSFGCASNIATASIITEIAKGKIIEEAKNLKYSQVVDELGGLPAVKVHCSILAIQSLKRAIENYEEKNGLVPKDKPTDEALIKERLRGVIDPNTGRDLVGSKLLSKIDFVDGKLTIYLNLKDTNQFANAIKEEIVEKFEYRWDVKSIDVVFLD</sequence>
<evidence type="ECO:0000313" key="3">
    <source>
        <dbReference type="EMBL" id="SDC74734.1"/>
    </source>
</evidence>
<keyword evidence="4" id="KW-1185">Reference proteome</keyword>